<organism evidence="1">
    <name type="scientific">marine sediment metagenome</name>
    <dbReference type="NCBI Taxonomy" id="412755"/>
    <lineage>
        <taxon>unclassified sequences</taxon>
        <taxon>metagenomes</taxon>
        <taxon>ecological metagenomes</taxon>
    </lineage>
</organism>
<dbReference type="AlphaFoldDB" id="A0A0F9MN92"/>
<protein>
    <recommendedName>
        <fullName evidence="2">DUF2911 domain-containing protein</fullName>
    </recommendedName>
</protein>
<sequence>MKRLSIISFFLILSFLLILPSTTFAQGKKVPLSLKASVMQRLGIDTDITIEYSRPGVKGRKIWGELVPYGLAPGNKYSKEKPYPWRAGANESTTIEFSKDVLIEGNKLPAGKYGIHMIPSEKDWIIIFSKNNSSWGSYSYNQEEDALRVTVTPAEALHQEWMMFGFDNLAGTSATASLRWEKLKVPFKIELPKE</sequence>
<dbReference type="Pfam" id="PF11138">
    <property type="entry name" value="DUF2911"/>
    <property type="match status" value="1"/>
</dbReference>
<proteinExistence type="predicted"/>
<dbReference type="InterPro" id="IPR021314">
    <property type="entry name" value="DUF2911"/>
</dbReference>
<evidence type="ECO:0000313" key="1">
    <source>
        <dbReference type="EMBL" id="KKM70662.1"/>
    </source>
</evidence>
<name>A0A0F9MN92_9ZZZZ</name>
<dbReference type="EMBL" id="LAZR01009774">
    <property type="protein sequence ID" value="KKM70662.1"/>
    <property type="molecule type" value="Genomic_DNA"/>
</dbReference>
<reference evidence="1" key="1">
    <citation type="journal article" date="2015" name="Nature">
        <title>Complex archaea that bridge the gap between prokaryotes and eukaryotes.</title>
        <authorList>
            <person name="Spang A."/>
            <person name="Saw J.H."/>
            <person name="Jorgensen S.L."/>
            <person name="Zaremba-Niedzwiedzka K."/>
            <person name="Martijn J."/>
            <person name="Lind A.E."/>
            <person name="van Eijk R."/>
            <person name="Schleper C."/>
            <person name="Guy L."/>
            <person name="Ettema T.J."/>
        </authorList>
    </citation>
    <scope>NUCLEOTIDE SEQUENCE</scope>
</reference>
<accession>A0A0F9MN92</accession>
<gene>
    <name evidence="1" type="ORF">LCGC14_1438480</name>
</gene>
<comment type="caution">
    <text evidence="1">The sequence shown here is derived from an EMBL/GenBank/DDBJ whole genome shotgun (WGS) entry which is preliminary data.</text>
</comment>
<evidence type="ECO:0008006" key="2">
    <source>
        <dbReference type="Google" id="ProtNLM"/>
    </source>
</evidence>